<keyword evidence="5" id="KW-1185">Reference proteome</keyword>
<gene>
    <name evidence="3" type="ORF">ADU70_1126</name>
    <name evidence="4" type="ORF">ADU72_1575</name>
</gene>
<dbReference type="InterPro" id="IPR031100">
    <property type="entry name" value="LOG_fam"/>
</dbReference>
<evidence type="ECO:0000313" key="4">
    <source>
        <dbReference type="EMBL" id="AMV67500.1"/>
    </source>
</evidence>
<dbReference type="KEGG" id="pdm:ADU72_1575"/>
<accession>A0A0R2HM30</accession>
<dbReference type="Proteomes" id="UP000076405">
    <property type="component" value="Chromosome"/>
</dbReference>
<organism evidence="3 6">
    <name type="scientific">Pediococcus damnosus</name>
    <dbReference type="NCBI Taxonomy" id="51663"/>
    <lineage>
        <taxon>Bacteria</taxon>
        <taxon>Bacillati</taxon>
        <taxon>Bacillota</taxon>
        <taxon>Bacilli</taxon>
        <taxon>Lactobacillales</taxon>
        <taxon>Lactobacillaceae</taxon>
        <taxon>Pediococcus</taxon>
    </lineage>
</organism>
<evidence type="ECO:0000313" key="5">
    <source>
        <dbReference type="Proteomes" id="UP000076244"/>
    </source>
</evidence>
<dbReference type="GO" id="GO:0005829">
    <property type="term" value="C:cytosol"/>
    <property type="evidence" value="ECO:0007669"/>
    <property type="project" value="TreeGrafter"/>
</dbReference>
<evidence type="ECO:0000313" key="3">
    <source>
        <dbReference type="EMBL" id="AMV62620.1"/>
    </source>
</evidence>
<dbReference type="Pfam" id="PF03641">
    <property type="entry name" value="Lysine_decarbox"/>
    <property type="match status" value="1"/>
</dbReference>
<evidence type="ECO:0000256" key="2">
    <source>
        <dbReference type="RuleBase" id="RU363015"/>
    </source>
</evidence>
<dbReference type="EMBL" id="CP012288">
    <property type="protein sequence ID" value="AMV67500.1"/>
    <property type="molecule type" value="Genomic_DNA"/>
</dbReference>
<evidence type="ECO:0000313" key="6">
    <source>
        <dbReference type="Proteomes" id="UP000076405"/>
    </source>
</evidence>
<dbReference type="PANTHER" id="PTHR31223">
    <property type="entry name" value="LOG FAMILY PROTEIN YJL055W"/>
    <property type="match status" value="1"/>
</dbReference>
<dbReference type="OrthoDB" id="9801098at2"/>
<reference evidence="5 6" key="1">
    <citation type="journal article" date="2016" name="PLoS ONE">
        <title>The Identification of Novel Diagnostic Marker Genes for the Detection of Beer Spoiling Pediococcus damnosus Strains Using the BlAst Diagnostic Gene findEr.</title>
        <authorList>
            <person name="Behr J."/>
            <person name="Geissler A.J."/>
            <person name="Schmid J."/>
            <person name="Zehe A."/>
            <person name="Vogel R.F."/>
        </authorList>
    </citation>
    <scope>NUCLEOTIDE SEQUENCE [LARGE SCALE GENOMIC DNA]</scope>
    <source>
        <strain evidence="3 6">TMW 2.1533</strain>
        <strain evidence="4 5">TMW 2.1535</strain>
    </source>
</reference>
<dbReference type="GO" id="GO:0009691">
    <property type="term" value="P:cytokinin biosynthetic process"/>
    <property type="evidence" value="ECO:0007669"/>
    <property type="project" value="UniProtKB-UniRule"/>
</dbReference>
<proteinExistence type="inferred from homology"/>
<sequence>MKSIQSICVFCGSNTGYDDNYKKGTIELADYIALHHQRLVYGGGRLGLMGVLGNEVLNKGGDILGVIPKILVNEKLTRIPDDKIITTADISERKQYMLDASDAFIALPGGFGTFKEFLTLLSWSQINLHQKPLALLNIDGFYDPLIQLLTNACEAGFAPKENLNLFVTAHHVPDLFERLARFQHTQPNKWTN</sequence>
<dbReference type="GO" id="GO:0016799">
    <property type="term" value="F:hydrolase activity, hydrolyzing N-glycosyl compounds"/>
    <property type="evidence" value="ECO:0007669"/>
    <property type="project" value="TreeGrafter"/>
</dbReference>
<dbReference type="AlphaFoldDB" id="A0A0R2HM30"/>
<dbReference type="Gene3D" id="3.40.50.450">
    <property type="match status" value="1"/>
</dbReference>
<protein>
    <recommendedName>
        <fullName evidence="2">Cytokinin riboside 5'-monophosphate phosphoribohydrolase</fullName>
        <ecNumber evidence="2">3.2.2.n1</ecNumber>
    </recommendedName>
</protein>
<keyword evidence="2" id="KW-0203">Cytokinin biosynthesis</keyword>
<dbReference type="InterPro" id="IPR005269">
    <property type="entry name" value="LOG"/>
</dbReference>
<keyword evidence="2" id="KW-0378">Hydrolase</keyword>
<dbReference type="SUPFAM" id="SSF102405">
    <property type="entry name" value="MCP/YpsA-like"/>
    <property type="match status" value="1"/>
</dbReference>
<dbReference type="RefSeq" id="WP_056986244.1">
    <property type="nucleotide sequence ID" value="NZ_BAAAXI010000159.1"/>
</dbReference>
<evidence type="ECO:0000256" key="1">
    <source>
        <dbReference type="ARBA" id="ARBA00006763"/>
    </source>
</evidence>
<comment type="similarity">
    <text evidence="1 2">Belongs to the LOG family.</text>
</comment>
<dbReference type="NCBIfam" id="TIGR00730">
    <property type="entry name" value="Rossman fold protein, TIGR00730 family"/>
    <property type="match status" value="1"/>
</dbReference>
<dbReference type="PANTHER" id="PTHR31223:SF70">
    <property type="entry name" value="LOG FAMILY PROTEIN YJL055W"/>
    <property type="match status" value="1"/>
</dbReference>
<dbReference type="EC" id="3.2.2.n1" evidence="2"/>
<name>A0A0R2HM30_9LACO</name>
<dbReference type="Proteomes" id="UP000076244">
    <property type="component" value="Chromosome"/>
</dbReference>
<dbReference type="EMBL" id="CP012275">
    <property type="protein sequence ID" value="AMV62620.1"/>
    <property type="molecule type" value="Genomic_DNA"/>
</dbReference>